<organism evidence="8">
    <name type="scientific">Cryptocotyle lingua</name>
    <dbReference type="NCBI Taxonomy" id="66766"/>
    <lineage>
        <taxon>Eukaryota</taxon>
        <taxon>Metazoa</taxon>
        <taxon>Spiralia</taxon>
        <taxon>Lophotrochozoa</taxon>
        <taxon>Platyhelminthes</taxon>
        <taxon>Trematoda</taxon>
        <taxon>Digenea</taxon>
        <taxon>Opisthorchiida</taxon>
        <taxon>Opisthorchiata</taxon>
        <taxon>Heterophyidae</taxon>
        <taxon>Cryptocotyle</taxon>
    </lineage>
</organism>
<dbReference type="Gene3D" id="1.20.1250.20">
    <property type="entry name" value="MFS general substrate transporter like domains"/>
    <property type="match status" value="1"/>
</dbReference>
<feature type="transmembrane region" description="Helical" evidence="6">
    <location>
        <begin position="467"/>
        <end position="490"/>
    </location>
</feature>
<feature type="transmembrane region" description="Helical" evidence="6">
    <location>
        <begin position="180"/>
        <end position="204"/>
    </location>
</feature>
<keyword evidence="4 6" id="KW-1133">Transmembrane helix</keyword>
<evidence type="ECO:0000313" key="8">
    <source>
        <dbReference type="EMBL" id="QQY02547.1"/>
    </source>
</evidence>
<feature type="domain" description="Major facilitator superfamily (MFS) profile" evidence="7">
    <location>
        <begin position="29"/>
        <end position="496"/>
    </location>
</feature>
<feature type="transmembrane region" description="Helical" evidence="6">
    <location>
        <begin position="358"/>
        <end position="380"/>
    </location>
</feature>
<dbReference type="EMBL" id="MW361169">
    <property type="protein sequence ID" value="QQY02547.1"/>
    <property type="molecule type" value="mRNA"/>
</dbReference>
<evidence type="ECO:0000256" key="3">
    <source>
        <dbReference type="ARBA" id="ARBA00022692"/>
    </source>
</evidence>
<dbReference type="GO" id="GO:0022857">
    <property type="term" value="F:transmembrane transporter activity"/>
    <property type="evidence" value="ECO:0007669"/>
    <property type="project" value="InterPro"/>
</dbReference>
<keyword evidence="2" id="KW-0813">Transport</keyword>
<evidence type="ECO:0000259" key="7">
    <source>
        <dbReference type="PROSITE" id="PS50850"/>
    </source>
</evidence>
<feature type="transmembrane region" description="Helical" evidence="6">
    <location>
        <begin position="153"/>
        <end position="174"/>
    </location>
</feature>
<feature type="transmembrane region" description="Helical" evidence="6">
    <location>
        <begin position="413"/>
        <end position="434"/>
    </location>
</feature>
<accession>A0A7U0YEU9</accession>
<protein>
    <submittedName>
        <fullName evidence="8">Synaptic vesicle glycoprotein 2</fullName>
    </submittedName>
</protein>
<dbReference type="PANTHER" id="PTHR23511:SF5">
    <property type="entry name" value="MAJOR FACILITATOR-TYPE TRANSPORTER HXNZ-RELATED"/>
    <property type="match status" value="1"/>
</dbReference>
<dbReference type="InterPro" id="IPR020846">
    <property type="entry name" value="MFS_dom"/>
</dbReference>
<dbReference type="AlphaFoldDB" id="A0A7U0YEU9"/>
<feature type="transmembrane region" description="Helical" evidence="6">
    <location>
        <begin position="122"/>
        <end position="141"/>
    </location>
</feature>
<dbReference type="GO" id="GO:0016020">
    <property type="term" value="C:membrane"/>
    <property type="evidence" value="ECO:0007669"/>
    <property type="project" value="UniProtKB-SubCell"/>
</dbReference>
<dbReference type="PROSITE" id="PS50850">
    <property type="entry name" value="MFS"/>
    <property type="match status" value="1"/>
</dbReference>
<dbReference type="SUPFAM" id="SSF103473">
    <property type="entry name" value="MFS general substrate transporter"/>
    <property type="match status" value="1"/>
</dbReference>
<dbReference type="Pfam" id="PF07690">
    <property type="entry name" value="MFS_1"/>
    <property type="match status" value="2"/>
</dbReference>
<keyword evidence="5 6" id="KW-0472">Membrane</keyword>
<evidence type="ECO:0000256" key="2">
    <source>
        <dbReference type="ARBA" id="ARBA00022448"/>
    </source>
</evidence>
<reference evidence="8" key="1">
    <citation type="submission" date="2020-12" db="EMBL/GenBank/DDBJ databases">
        <title>Neural signatures in transcriptome of heterophyid trematode Cryptocolyle lingua.</title>
        <authorList>
            <person name="Gorbushin A.M."/>
            <person name="Tolstenkov O."/>
        </authorList>
    </citation>
    <scope>NUCLEOTIDE SEQUENCE</scope>
</reference>
<evidence type="ECO:0000256" key="6">
    <source>
        <dbReference type="SAM" id="Phobius"/>
    </source>
</evidence>
<feature type="transmembrane region" description="Helical" evidence="6">
    <location>
        <begin position="64"/>
        <end position="83"/>
    </location>
</feature>
<dbReference type="InterPro" id="IPR036259">
    <property type="entry name" value="MFS_trans_sf"/>
</dbReference>
<keyword evidence="3 6" id="KW-0812">Transmembrane</keyword>
<proteinExistence type="evidence at transcript level"/>
<feature type="transmembrane region" description="Helical" evidence="6">
    <location>
        <begin position="387"/>
        <end position="407"/>
    </location>
</feature>
<dbReference type="InterPro" id="IPR011701">
    <property type="entry name" value="MFS"/>
</dbReference>
<feature type="transmembrane region" description="Helical" evidence="6">
    <location>
        <begin position="441"/>
        <end position="461"/>
    </location>
</feature>
<feature type="transmembrane region" description="Helical" evidence="6">
    <location>
        <begin position="95"/>
        <end position="116"/>
    </location>
</feature>
<evidence type="ECO:0000256" key="1">
    <source>
        <dbReference type="ARBA" id="ARBA00004141"/>
    </source>
</evidence>
<evidence type="ECO:0000256" key="5">
    <source>
        <dbReference type="ARBA" id="ARBA00023136"/>
    </source>
</evidence>
<evidence type="ECO:0000256" key="4">
    <source>
        <dbReference type="ARBA" id="ARBA00022989"/>
    </source>
</evidence>
<name>A0A7U0YEU9_9TREM</name>
<dbReference type="PANTHER" id="PTHR23511">
    <property type="entry name" value="SYNAPTIC VESICLE GLYCOPROTEIN 2"/>
    <property type="match status" value="1"/>
</dbReference>
<sequence length="575" mass="63481">MMPRRPRSRQGVVQAVLDQLGFGWYQVRIIVILGIAQATDTMEALIQAILGPTLRCEWNLSSDYVALLATMVFLGVCIGSPPLGYASDQLGRKSLAILCCLALTYMTWLCAISPTYTWLATLRFLSGFYISGLLTAGNSMISEFLPETYQSTGQLLVCSFDSFVALYVTGVGFGCLVHNLSWRFFLMFTTPPLLLCALGLWCCVHESPVILAHWGRRVEAAQVLDAVARTNNRVPKQVNQEPGKPSEPYSFVGRLHNIEEREEHEFSSSGLLQILRLFVSDYAMSTILLIGINFIWGMIMYGGTTLLPVELPSAPRTCLQDISTGILRQHVSDNNNTRRILANEDCCLPLLKEGYLSLLSSMLGSILNFPIALGLIVLIGRRWTINVCFLLTAIVLFIEAFCLPSNALRVLFLITRAVASAGYNSTTIYLTGLYSPQIRSLAYGVMSTFYRIGVLTAPYLGQVFLHRVSALGAVLIFSGLAIIGFIWSLFLPHADSIRPRDGPRKARKIFRNIFKPRAPVTAAVASAAAAGFPEEELQSTGVSSIDLYGEEKKHPDADSFIMQRQSHIYSGWGNT</sequence>
<comment type="subcellular location">
    <subcellularLocation>
        <location evidence="1">Membrane</location>
        <topology evidence="1">Multi-pass membrane protein</topology>
    </subcellularLocation>
</comment>
<feature type="transmembrane region" description="Helical" evidence="6">
    <location>
        <begin position="282"/>
        <end position="303"/>
    </location>
</feature>
<gene>
    <name evidence="8" type="primary">SV2B</name>
</gene>